<keyword evidence="2" id="KW-0378">Hydrolase</keyword>
<dbReference type="InParanoid" id="O66831"/>
<protein>
    <submittedName>
        <fullName evidence="7">Penicillin binding protein 2</fullName>
    </submittedName>
</protein>
<dbReference type="SUPFAM" id="SSF56601">
    <property type="entry name" value="beta-lactamase/transpeptidase-like"/>
    <property type="match status" value="1"/>
</dbReference>
<dbReference type="FunCoup" id="O66831">
    <property type="interactions" value="158"/>
</dbReference>
<evidence type="ECO:0000256" key="4">
    <source>
        <dbReference type="SAM" id="Phobius"/>
    </source>
</evidence>
<keyword evidence="2" id="KW-0645">Protease</keyword>
<dbReference type="eggNOG" id="COG0768">
    <property type="taxonomic scope" value="Bacteria"/>
</dbReference>
<dbReference type="GO" id="GO:0071555">
    <property type="term" value="P:cell wall organization"/>
    <property type="evidence" value="ECO:0000318"/>
    <property type="project" value="GO_Central"/>
</dbReference>
<evidence type="ECO:0000313" key="8">
    <source>
        <dbReference type="Proteomes" id="UP000000798"/>
    </source>
</evidence>
<dbReference type="Gene3D" id="3.90.1310.10">
    <property type="entry name" value="Penicillin-binding protein 2a (Domain 2)"/>
    <property type="match status" value="1"/>
</dbReference>
<dbReference type="PIR" id="C70350">
    <property type="entry name" value="C70350"/>
</dbReference>
<evidence type="ECO:0000256" key="1">
    <source>
        <dbReference type="ARBA" id="ARBA00004370"/>
    </source>
</evidence>
<dbReference type="InterPro" id="IPR005311">
    <property type="entry name" value="PBP_dimer"/>
</dbReference>
<evidence type="ECO:0000313" key="7">
    <source>
        <dbReference type="EMBL" id="AAC06783.1"/>
    </source>
</evidence>
<dbReference type="PANTHER" id="PTHR30627:SF1">
    <property type="entry name" value="PEPTIDOGLYCAN D,D-TRANSPEPTIDASE FTSI"/>
    <property type="match status" value="1"/>
</dbReference>
<keyword evidence="3 4" id="KW-0472">Membrane</keyword>
<dbReference type="InterPro" id="IPR036138">
    <property type="entry name" value="PBP_dimer_sf"/>
</dbReference>
<feature type="domain" description="Penicillin-binding protein dimerisation" evidence="6">
    <location>
        <begin position="59"/>
        <end position="211"/>
    </location>
</feature>
<dbReference type="Gene3D" id="3.30.450.330">
    <property type="match status" value="1"/>
</dbReference>
<dbReference type="GO" id="GO:0005886">
    <property type="term" value="C:plasma membrane"/>
    <property type="evidence" value="ECO:0000318"/>
    <property type="project" value="GO_Central"/>
</dbReference>
<keyword evidence="4" id="KW-0812">Transmembrane</keyword>
<sequence length="578" mass="67202">MEYLRVYQKRERVFKRRVILFVILSFLAVLLLLGRILYINLFKEDALKGAVKDAEVVQIQTYRGSIKTSDGKILALSYPVAYVYASKFYRFRDTVKREKFIKELSKLLGVRESVLRKRIKENESKTFFELITFPVHLKDEVRKLIKSIDYDEESKEFTKPYLSSFVGVDERYKRYYPHGNFASNLLGFVTEKGYAAEGIERLFDEYLRGGEEPIKYLVYKNKGITVVESLGTQIYTPKDLTLSIDFRVQALLEEVKKRIVKKWRPKKVVLIVMETSTGKVRGYTTYPDYDPNKYERYPYWRIRNFGVTDRFEVGSVFKPFLVAFALDRRKIRKDTLININYGKIKVHKKYVRDVTPYLWKKEYITPRELLVHSSNVGAIRVGLMLKPEEYYELFKTFKLLRSPGVLEGEVKPSISDLKYKVNRAYASIGQGVAFNPLHLITSFNALVNGKYVKPSFVEEEKTEAEKIQIKPSTVKWIRDVLIEVVEKGTGKRAKSEYYFAGGKTGTAQKYDSALKTYSKEKLVTYFLGFFPSEPKFTVLILVDEPKGKNLYGGTVAAPYFKEIIEKIGVIYGVKRDRT</sequence>
<dbReference type="AlphaFoldDB" id="O66831"/>
<dbReference type="PATRIC" id="fig|224324.8.peg.457"/>
<feature type="domain" description="Penicillin-binding protein transpeptidase" evidence="5">
    <location>
        <begin position="270"/>
        <end position="565"/>
    </location>
</feature>
<evidence type="ECO:0000256" key="2">
    <source>
        <dbReference type="ARBA" id="ARBA00022645"/>
    </source>
</evidence>
<dbReference type="EMBL" id="AE000657">
    <property type="protein sequence ID" value="AAC06783.1"/>
    <property type="molecule type" value="Genomic_DNA"/>
</dbReference>
<keyword evidence="2" id="KW-0121">Carboxypeptidase</keyword>
<accession>O66831</accession>
<proteinExistence type="predicted"/>
<reference evidence="7 8" key="1">
    <citation type="journal article" date="1998" name="Nature">
        <title>The complete genome of the hyperthermophilic bacterium Aquifex aeolicus.</title>
        <authorList>
            <person name="Deckert G."/>
            <person name="Warren P.V."/>
            <person name="Gaasterland T."/>
            <person name="Young W.G."/>
            <person name="Lenox A.L."/>
            <person name="Graham D.E."/>
            <person name="Overbeek R."/>
            <person name="Snead M.A."/>
            <person name="Keller M."/>
            <person name="Aujay M."/>
            <person name="Huber R."/>
            <person name="Feldman R.A."/>
            <person name="Short J.M."/>
            <person name="Olson G.J."/>
            <person name="Swanson R.V."/>
        </authorList>
    </citation>
    <scope>NUCLEOTIDE SEQUENCE [LARGE SCALE GENOMIC DNA]</scope>
    <source>
        <strain evidence="7 8">VF5</strain>
    </source>
</reference>
<gene>
    <name evidence="7" type="primary">pbpA2</name>
    <name evidence="7" type="ordered locus">aq_556</name>
</gene>
<dbReference type="InterPro" id="IPR012338">
    <property type="entry name" value="Beta-lactam/transpept-like"/>
</dbReference>
<name>O66831_AQUAE</name>
<dbReference type="OrthoDB" id="9770103at2"/>
<dbReference type="RefSeq" id="WP_010880329.1">
    <property type="nucleotide sequence ID" value="NC_000918.1"/>
</dbReference>
<comment type="subcellular location">
    <subcellularLocation>
        <location evidence="1">Membrane</location>
    </subcellularLocation>
</comment>
<dbReference type="InterPro" id="IPR050515">
    <property type="entry name" value="Beta-lactam/transpept"/>
</dbReference>
<dbReference type="SUPFAM" id="SSF56519">
    <property type="entry name" value="Penicillin binding protein dimerisation domain"/>
    <property type="match status" value="1"/>
</dbReference>
<dbReference type="EnsemblBacteria" id="AAC06783">
    <property type="protein sequence ID" value="AAC06783"/>
    <property type="gene ID" value="aq_556"/>
</dbReference>
<keyword evidence="4" id="KW-1133">Transmembrane helix</keyword>
<dbReference type="InterPro" id="IPR001460">
    <property type="entry name" value="PCN-bd_Tpept"/>
</dbReference>
<dbReference type="STRING" id="224324.aq_556"/>
<feature type="transmembrane region" description="Helical" evidence="4">
    <location>
        <begin position="18"/>
        <end position="38"/>
    </location>
</feature>
<dbReference type="Proteomes" id="UP000000798">
    <property type="component" value="Chromosome"/>
</dbReference>
<dbReference type="Gene3D" id="3.40.710.10">
    <property type="entry name" value="DD-peptidase/beta-lactamase superfamily"/>
    <property type="match status" value="1"/>
</dbReference>
<organism evidence="7 8">
    <name type="scientific">Aquifex aeolicus (strain VF5)</name>
    <dbReference type="NCBI Taxonomy" id="224324"/>
    <lineage>
        <taxon>Bacteria</taxon>
        <taxon>Pseudomonadati</taxon>
        <taxon>Aquificota</taxon>
        <taxon>Aquificia</taxon>
        <taxon>Aquificales</taxon>
        <taxon>Aquificaceae</taxon>
        <taxon>Aquifex</taxon>
    </lineage>
</organism>
<keyword evidence="8" id="KW-1185">Reference proteome</keyword>
<dbReference type="Pfam" id="PF03717">
    <property type="entry name" value="PBP_dimer"/>
    <property type="match status" value="1"/>
</dbReference>
<evidence type="ECO:0000256" key="3">
    <source>
        <dbReference type="ARBA" id="ARBA00023136"/>
    </source>
</evidence>
<dbReference type="GO" id="GO:0004180">
    <property type="term" value="F:carboxypeptidase activity"/>
    <property type="evidence" value="ECO:0007669"/>
    <property type="project" value="UniProtKB-KW"/>
</dbReference>
<evidence type="ECO:0000259" key="5">
    <source>
        <dbReference type="Pfam" id="PF00905"/>
    </source>
</evidence>
<evidence type="ECO:0000259" key="6">
    <source>
        <dbReference type="Pfam" id="PF03717"/>
    </source>
</evidence>
<dbReference type="KEGG" id="aae:aq_556"/>
<dbReference type="Pfam" id="PF00905">
    <property type="entry name" value="Transpeptidase"/>
    <property type="match status" value="1"/>
</dbReference>
<dbReference type="GO" id="GO:0008658">
    <property type="term" value="F:penicillin binding"/>
    <property type="evidence" value="ECO:0000318"/>
    <property type="project" value="GO_Central"/>
</dbReference>
<dbReference type="HOGENOM" id="CLU_009289_6_0_0"/>
<dbReference type="PANTHER" id="PTHR30627">
    <property type="entry name" value="PEPTIDOGLYCAN D,D-TRANSPEPTIDASE"/>
    <property type="match status" value="1"/>
</dbReference>